<dbReference type="OrthoDB" id="622132at2"/>
<gene>
    <name evidence="1" type="ORF">C1N32_20660</name>
</gene>
<reference evidence="1 2" key="1">
    <citation type="submission" date="2018-01" db="EMBL/GenBank/DDBJ databases">
        <title>Draft genome sequences of six Vibrio diazotrophicus strains isolated from deep-sea sediments of the Baltic Sea.</title>
        <authorList>
            <person name="Castillo D."/>
            <person name="Vandieken V."/>
            <person name="Chiang O."/>
            <person name="Middelboe M."/>
        </authorList>
    </citation>
    <scope>NUCLEOTIDE SEQUENCE [LARGE SCALE GENOMIC DNA]</scope>
    <source>
        <strain evidence="1 2">60.27F</strain>
    </source>
</reference>
<accession>A0A2J8HSB7</accession>
<comment type="caution">
    <text evidence="1">The sequence shown here is derived from an EMBL/GenBank/DDBJ whole genome shotgun (WGS) entry which is preliminary data.</text>
</comment>
<dbReference type="NCBIfam" id="TIGR01539">
    <property type="entry name" value="portal_lambda"/>
    <property type="match status" value="1"/>
</dbReference>
<dbReference type="AlphaFoldDB" id="A0A2J8HSB7"/>
<protein>
    <submittedName>
        <fullName evidence="1">Phage portal protein</fullName>
    </submittedName>
</protein>
<dbReference type="GO" id="GO:0005198">
    <property type="term" value="F:structural molecule activity"/>
    <property type="evidence" value="ECO:0007669"/>
    <property type="project" value="InterPro"/>
</dbReference>
<evidence type="ECO:0000313" key="2">
    <source>
        <dbReference type="Proteomes" id="UP000236449"/>
    </source>
</evidence>
<sequence length="493" mass="55076">MGMNFLDRFKSYTSSTAAVQIAKNRALQAQYEAVSGFKSKTRSTLKPNDLMKHAQKPLAQGARYYEENFGIVTAMLDEMCKNVVGDGININPRPKLLNGKPATELAEQLSVMYEAHSRLYCMDGRTQRFEAERMILRSYIRDGEVFIRQYVHGGHDFLTEVNYAVEPFECDHIDAGLTDPSNNVQNGFALGKYNRVTGYYYNADPTKFSLTPVFIPASDIFQLANKTRLNSLRGVSKLAPVLNDIEDLASFKEATQLALKAAARITLVHEVSNPASPVESLGEDEDDYPELEFGYSNVTQVKKGDNVKVMESAKGIGDTVAAILAMQRQITSGVGVSHSSTTSNYEKSYSAQRQELIDRWAGYMVLRAMLVNYCCRPTYEGFVNAAFIQGRLKLPAGLDITSLYDAEFSGAVLPWIDPKKEAESIKMLMSSGMLPLSLALAQRGYDLRPILTRYKEDRELQRELEVDDLNFLEHIMTNSTGGNNAKTKQDQED</sequence>
<dbReference type="Proteomes" id="UP000236449">
    <property type="component" value="Unassembled WGS sequence"/>
</dbReference>
<dbReference type="InterPro" id="IPR006429">
    <property type="entry name" value="Phage_lambda_portal"/>
</dbReference>
<evidence type="ECO:0000313" key="1">
    <source>
        <dbReference type="EMBL" id="PNI01177.1"/>
    </source>
</evidence>
<organism evidence="1 2">
    <name type="scientific">Vibrio diazotrophicus</name>
    <dbReference type="NCBI Taxonomy" id="685"/>
    <lineage>
        <taxon>Bacteria</taxon>
        <taxon>Pseudomonadati</taxon>
        <taxon>Pseudomonadota</taxon>
        <taxon>Gammaproteobacteria</taxon>
        <taxon>Vibrionales</taxon>
        <taxon>Vibrionaceae</taxon>
        <taxon>Vibrio</taxon>
    </lineage>
</organism>
<dbReference type="EMBL" id="POSK01000023">
    <property type="protein sequence ID" value="PNI01177.1"/>
    <property type="molecule type" value="Genomic_DNA"/>
</dbReference>
<dbReference type="GO" id="GO:0019068">
    <property type="term" value="P:virion assembly"/>
    <property type="evidence" value="ECO:0007669"/>
    <property type="project" value="InterPro"/>
</dbReference>
<name>A0A2J8HSB7_VIBDI</name>
<proteinExistence type="predicted"/>
<dbReference type="RefSeq" id="WP_102967283.1">
    <property type="nucleotide sequence ID" value="NZ_POSK01000023.1"/>
</dbReference>
<dbReference type="Pfam" id="PF05136">
    <property type="entry name" value="Phage_portal_2"/>
    <property type="match status" value="1"/>
</dbReference>